<dbReference type="InterPro" id="IPR036086">
    <property type="entry name" value="ParB/Sulfiredoxin_sf"/>
</dbReference>
<dbReference type="NCBIfam" id="TIGR00180">
    <property type="entry name" value="parB_part"/>
    <property type="match status" value="1"/>
</dbReference>
<comment type="caution">
    <text evidence="3">The sequence shown here is derived from an EMBL/GenBank/DDBJ whole genome shotgun (WGS) entry which is preliminary data.</text>
</comment>
<sequence>MFTATKPLGAQGKVWQLEVSKIQPCPWQPRRSFDEEELRGLAESIRTNGIIQPLTVRRSRSGGYQLIAGERRLRAAKLAGLSKVPCIEVHADDERAAVLSLLENLQRQDLNFFEEAEAIAALIEEWEISQEAAAARLGKSQSALANKLRLLRLQPMLRERILKAGLTERHARALLRLPEVGQREEVLDQIIHRRLKVADAERLIDGILSPKAEDKRSFTPIVKDIRLFVNTITHAVDTMRSSGINAQTKKQETDQYIEVTVRIPKMTTTRSFSGVSHETKKAI</sequence>
<dbReference type="InterPro" id="IPR050336">
    <property type="entry name" value="Chromosome_partition/occlusion"/>
</dbReference>
<accession>A0ABV1DXQ5</accession>
<evidence type="ECO:0000313" key="3">
    <source>
        <dbReference type="EMBL" id="MEQ2439838.1"/>
    </source>
</evidence>
<dbReference type="Proteomes" id="UP001489509">
    <property type="component" value="Unassembled WGS sequence"/>
</dbReference>
<dbReference type="InterPro" id="IPR041468">
    <property type="entry name" value="HTH_ParB/Spo0J"/>
</dbReference>
<dbReference type="Gene3D" id="3.90.1530.30">
    <property type="match status" value="1"/>
</dbReference>
<evidence type="ECO:0000313" key="4">
    <source>
        <dbReference type="Proteomes" id="UP001489509"/>
    </source>
</evidence>
<dbReference type="PANTHER" id="PTHR33375">
    <property type="entry name" value="CHROMOSOME-PARTITIONING PROTEIN PARB-RELATED"/>
    <property type="match status" value="1"/>
</dbReference>
<dbReference type="Pfam" id="PF17762">
    <property type="entry name" value="HTH_ParB"/>
    <property type="match status" value="1"/>
</dbReference>
<dbReference type="SMART" id="SM00470">
    <property type="entry name" value="ParB"/>
    <property type="match status" value="1"/>
</dbReference>
<dbReference type="CDD" id="cd16393">
    <property type="entry name" value="SPO0J_N"/>
    <property type="match status" value="1"/>
</dbReference>
<dbReference type="PANTHER" id="PTHR33375:SF8">
    <property type="entry name" value="NUCLEOID OCCLUSION PROTEIN"/>
    <property type="match status" value="1"/>
</dbReference>
<dbReference type="Pfam" id="PF02195">
    <property type="entry name" value="ParB_N"/>
    <property type="match status" value="1"/>
</dbReference>
<feature type="domain" description="ParB-like N-terminal" evidence="2">
    <location>
        <begin position="15"/>
        <end position="105"/>
    </location>
</feature>
<organism evidence="3 4">
    <name type="scientific">Solibaculum intestinale</name>
    <dbReference type="NCBI Taxonomy" id="3133165"/>
    <lineage>
        <taxon>Bacteria</taxon>
        <taxon>Bacillati</taxon>
        <taxon>Bacillota</taxon>
        <taxon>Clostridia</taxon>
        <taxon>Eubacteriales</taxon>
        <taxon>Oscillospiraceae</taxon>
        <taxon>Solibaculum</taxon>
    </lineage>
</organism>
<dbReference type="SUPFAM" id="SSF110849">
    <property type="entry name" value="ParB/Sulfiredoxin"/>
    <property type="match status" value="1"/>
</dbReference>
<gene>
    <name evidence="3" type="ORF">WMO26_03245</name>
</gene>
<name>A0ABV1DXQ5_9FIRM</name>
<evidence type="ECO:0000256" key="1">
    <source>
        <dbReference type="ARBA" id="ARBA00006295"/>
    </source>
</evidence>
<comment type="similarity">
    <text evidence="1">Belongs to the ParB family.</text>
</comment>
<evidence type="ECO:0000259" key="2">
    <source>
        <dbReference type="SMART" id="SM00470"/>
    </source>
</evidence>
<dbReference type="InterPro" id="IPR003115">
    <property type="entry name" value="ParB_N"/>
</dbReference>
<dbReference type="RefSeq" id="WP_349218104.1">
    <property type="nucleotide sequence ID" value="NZ_JBBMFD010000003.1"/>
</dbReference>
<dbReference type="InterPro" id="IPR004437">
    <property type="entry name" value="ParB/RepB/Spo0J"/>
</dbReference>
<dbReference type="EMBL" id="JBBMFD010000003">
    <property type="protein sequence ID" value="MEQ2439838.1"/>
    <property type="molecule type" value="Genomic_DNA"/>
</dbReference>
<proteinExistence type="inferred from homology"/>
<protein>
    <submittedName>
        <fullName evidence="3">ParB/RepB/Spo0J family partition protein</fullName>
    </submittedName>
</protein>
<keyword evidence="4" id="KW-1185">Reference proteome</keyword>
<reference evidence="3 4" key="1">
    <citation type="submission" date="2024-03" db="EMBL/GenBank/DDBJ databases">
        <title>Human intestinal bacterial collection.</title>
        <authorList>
            <person name="Pauvert C."/>
            <person name="Hitch T.C.A."/>
            <person name="Clavel T."/>
        </authorList>
    </citation>
    <scope>NUCLEOTIDE SEQUENCE [LARGE SCALE GENOMIC DNA]</scope>
    <source>
        <strain evidence="3 4">CLA-JM-H44</strain>
    </source>
</reference>
<dbReference type="Gene3D" id="1.10.10.2830">
    <property type="match status" value="1"/>
</dbReference>